<name>A0AAE0KBY5_9PEZI</name>
<feature type="region of interest" description="Disordered" evidence="1">
    <location>
        <begin position="48"/>
        <end position="77"/>
    </location>
</feature>
<reference evidence="3" key="1">
    <citation type="journal article" date="2023" name="Mol. Phylogenet. Evol.">
        <title>Genome-scale phylogeny and comparative genomics of the fungal order Sordariales.</title>
        <authorList>
            <person name="Hensen N."/>
            <person name="Bonometti L."/>
            <person name="Westerberg I."/>
            <person name="Brannstrom I.O."/>
            <person name="Guillou S."/>
            <person name="Cros-Aarteil S."/>
            <person name="Calhoun S."/>
            <person name="Haridas S."/>
            <person name="Kuo A."/>
            <person name="Mondo S."/>
            <person name="Pangilinan J."/>
            <person name="Riley R."/>
            <person name="LaButti K."/>
            <person name="Andreopoulos B."/>
            <person name="Lipzen A."/>
            <person name="Chen C."/>
            <person name="Yan M."/>
            <person name="Daum C."/>
            <person name="Ng V."/>
            <person name="Clum A."/>
            <person name="Steindorff A."/>
            <person name="Ohm R.A."/>
            <person name="Martin F."/>
            <person name="Silar P."/>
            <person name="Natvig D.O."/>
            <person name="Lalanne C."/>
            <person name="Gautier V."/>
            <person name="Ament-Velasquez S.L."/>
            <person name="Kruys A."/>
            <person name="Hutchinson M.I."/>
            <person name="Powell A.J."/>
            <person name="Barry K."/>
            <person name="Miller A.N."/>
            <person name="Grigoriev I.V."/>
            <person name="Debuchy R."/>
            <person name="Gladieux P."/>
            <person name="Hiltunen Thoren M."/>
            <person name="Johannesson H."/>
        </authorList>
    </citation>
    <scope>NUCLEOTIDE SEQUENCE</scope>
    <source>
        <strain evidence="3">CBS 958.72</strain>
    </source>
</reference>
<reference evidence="3" key="2">
    <citation type="submission" date="2023-06" db="EMBL/GenBank/DDBJ databases">
        <authorList>
            <consortium name="Lawrence Berkeley National Laboratory"/>
            <person name="Haridas S."/>
            <person name="Hensen N."/>
            <person name="Bonometti L."/>
            <person name="Westerberg I."/>
            <person name="Brannstrom I.O."/>
            <person name="Guillou S."/>
            <person name="Cros-Aarteil S."/>
            <person name="Calhoun S."/>
            <person name="Kuo A."/>
            <person name="Mondo S."/>
            <person name="Pangilinan J."/>
            <person name="Riley R."/>
            <person name="Labutti K."/>
            <person name="Andreopoulos B."/>
            <person name="Lipzen A."/>
            <person name="Chen C."/>
            <person name="Yanf M."/>
            <person name="Daum C."/>
            <person name="Ng V."/>
            <person name="Clum A."/>
            <person name="Steindorff A."/>
            <person name="Ohm R."/>
            <person name="Martin F."/>
            <person name="Silar P."/>
            <person name="Natvig D."/>
            <person name="Lalanne C."/>
            <person name="Gautier V."/>
            <person name="Ament-Velasquez S.L."/>
            <person name="Kruys A."/>
            <person name="Hutchinson M.I."/>
            <person name="Powell A.J."/>
            <person name="Barry K."/>
            <person name="Miller A.N."/>
            <person name="Grigoriev I.V."/>
            <person name="Debuchy R."/>
            <person name="Gladieux P."/>
            <person name="Thoren M.H."/>
            <person name="Johannesson H."/>
        </authorList>
    </citation>
    <scope>NUCLEOTIDE SEQUENCE</scope>
    <source>
        <strain evidence="3">CBS 958.72</strain>
    </source>
</reference>
<feature type="signal peptide" evidence="2">
    <location>
        <begin position="1"/>
        <end position="23"/>
    </location>
</feature>
<accession>A0AAE0KBY5</accession>
<feature type="compositionally biased region" description="Low complexity" evidence="1">
    <location>
        <begin position="51"/>
        <end position="64"/>
    </location>
</feature>
<proteinExistence type="predicted"/>
<evidence type="ECO:0000313" key="3">
    <source>
        <dbReference type="EMBL" id="KAK3373220.1"/>
    </source>
</evidence>
<protein>
    <submittedName>
        <fullName evidence="3">Uncharacterized protein</fullName>
    </submittedName>
</protein>
<comment type="caution">
    <text evidence="3">The sequence shown here is derived from an EMBL/GenBank/DDBJ whole genome shotgun (WGS) entry which is preliminary data.</text>
</comment>
<keyword evidence="2" id="KW-0732">Signal</keyword>
<dbReference type="Proteomes" id="UP001287356">
    <property type="component" value="Unassembled WGS sequence"/>
</dbReference>
<feature type="chain" id="PRO_5042279412" evidence="2">
    <location>
        <begin position="24"/>
        <end position="96"/>
    </location>
</feature>
<evidence type="ECO:0000256" key="1">
    <source>
        <dbReference type="SAM" id="MobiDB-lite"/>
    </source>
</evidence>
<sequence length="96" mass="10139">MGIIRGPLTLLGMRIIQSACALAGLPCRVPTGSRRVVDSGPLGDILFNRASSRPTTSSRSSWPRCARSSRPTDPPVHVHVSLSRASATVTAISDVM</sequence>
<dbReference type="EMBL" id="JAULSN010000004">
    <property type="protein sequence ID" value="KAK3373220.1"/>
    <property type="molecule type" value="Genomic_DNA"/>
</dbReference>
<evidence type="ECO:0000256" key="2">
    <source>
        <dbReference type="SAM" id="SignalP"/>
    </source>
</evidence>
<evidence type="ECO:0000313" key="4">
    <source>
        <dbReference type="Proteomes" id="UP001287356"/>
    </source>
</evidence>
<dbReference type="AlphaFoldDB" id="A0AAE0KBY5"/>
<organism evidence="3 4">
    <name type="scientific">Lasiosphaeria ovina</name>
    <dbReference type="NCBI Taxonomy" id="92902"/>
    <lineage>
        <taxon>Eukaryota</taxon>
        <taxon>Fungi</taxon>
        <taxon>Dikarya</taxon>
        <taxon>Ascomycota</taxon>
        <taxon>Pezizomycotina</taxon>
        <taxon>Sordariomycetes</taxon>
        <taxon>Sordariomycetidae</taxon>
        <taxon>Sordariales</taxon>
        <taxon>Lasiosphaeriaceae</taxon>
        <taxon>Lasiosphaeria</taxon>
    </lineage>
</organism>
<keyword evidence="4" id="KW-1185">Reference proteome</keyword>
<gene>
    <name evidence="3" type="ORF">B0T24DRAFT_253246</name>
</gene>